<gene>
    <name evidence="1" type="ORF">AWC02_18625</name>
</gene>
<protein>
    <recommendedName>
        <fullName evidence="3">2'-5' RNA ligase</fullName>
    </recommendedName>
</protein>
<organism evidence="1 2">
    <name type="scientific">Mycolicibacter engbaekii</name>
    <dbReference type="NCBI Taxonomy" id="188915"/>
    <lineage>
        <taxon>Bacteria</taxon>
        <taxon>Bacillati</taxon>
        <taxon>Actinomycetota</taxon>
        <taxon>Actinomycetes</taxon>
        <taxon>Mycobacteriales</taxon>
        <taxon>Mycobacteriaceae</taxon>
        <taxon>Mycolicibacter</taxon>
    </lineage>
</organism>
<dbReference type="STRING" id="188915.AWC02_18625"/>
<evidence type="ECO:0000313" key="2">
    <source>
        <dbReference type="Proteomes" id="UP000193465"/>
    </source>
</evidence>
<evidence type="ECO:0008006" key="3">
    <source>
        <dbReference type="Google" id="ProtNLM"/>
    </source>
</evidence>
<proteinExistence type="predicted"/>
<dbReference type="EMBL" id="LQOT01000073">
    <property type="protein sequence ID" value="ORV40389.1"/>
    <property type="molecule type" value="Genomic_DNA"/>
</dbReference>
<name>A0A1X1T7A0_9MYCO</name>
<dbReference type="Gene3D" id="3.90.1140.10">
    <property type="entry name" value="Cyclic phosphodiesterase"/>
    <property type="match status" value="1"/>
</dbReference>
<dbReference type="AlphaFoldDB" id="A0A1X1T7A0"/>
<accession>A0A1X1T7A0</accession>
<keyword evidence="2" id="KW-1185">Reference proteome</keyword>
<comment type="caution">
    <text evidence="1">The sequence shown here is derived from an EMBL/GenBank/DDBJ whole genome shotgun (WGS) entry which is preliminary data.</text>
</comment>
<dbReference type="Proteomes" id="UP000193465">
    <property type="component" value="Unassembled WGS sequence"/>
</dbReference>
<sequence>MVHSIELVFDADTETAVRRSWSELAAAGLPGQAPTARPHVTLVVAERIDPGVDAALAAAAQRLPVDARLGATLIFGRSHAVLARLVVPTAELLALHELVYRLSAPHLEPGPLAHVAPGQWTPHVTLARRVGPAQLGAAQRIAGRPEVTGRFVGLRRWDGNARTETPIPASRRES</sequence>
<reference evidence="1 2" key="1">
    <citation type="submission" date="2016-01" db="EMBL/GenBank/DDBJ databases">
        <title>The new phylogeny of the genus Mycobacterium.</title>
        <authorList>
            <person name="Tarcisio F."/>
            <person name="Conor M."/>
            <person name="Antonella G."/>
            <person name="Elisabetta G."/>
            <person name="Giulia F.S."/>
            <person name="Sara T."/>
            <person name="Anna F."/>
            <person name="Clotilde B."/>
            <person name="Roberto B."/>
            <person name="Veronica D.S."/>
            <person name="Fabio R."/>
            <person name="Monica P."/>
            <person name="Olivier J."/>
            <person name="Enrico T."/>
            <person name="Nicola S."/>
        </authorList>
    </citation>
    <scope>NUCLEOTIDE SEQUENCE [LARGE SCALE GENOMIC DNA]</scope>
    <source>
        <strain evidence="1 2">ATCC 27353</strain>
    </source>
</reference>
<dbReference type="SUPFAM" id="SSF55144">
    <property type="entry name" value="LigT-like"/>
    <property type="match status" value="1"/>
</dbReference>
<evidence type="ECO:0000313" key="1">
    <source>
        <dbReference type="EMBL" id="ORV40389.1"/>
    </source>
</evidence>
<dbReference type="InterPro" id="IPR009097">
    <property type="entry name" value="Cyclic_Pdiesterase"/>
</dbReference>
<dbReference type="RefSeq" id="WP_085130209.1">
    <property type="nucleotide sequence ID" value="NZ_LQOT01000073.1"/>
</dbReference>
<dbReference type="Pfam" id="PF13563">
    <property type="entry name" value="2_5_RNA_ligase2"/>
    <property type="match status" value="1"/>
</dbReference>